<comment type="caution">
    <text evidence="10">The sequence shown here is derived from an EMBL/GenBank/DDBJ whole genome shotgun (WGS) entry which is preliminary data.</text>
</comment>
<keyword evidence="11" id="KW-1185">Reference proteome</keyword>
<feature type="transmembrane region" description="Helical" evidence="8">
    <location>
        <begin position="24"/>
        <end position="45"/>
    </location>
</feature>
<dbReference type="EMBL" id="CALNXJ010000008">
    <property type="protein sequence ID" value="CAH3045669.1"/>
    <property type="molecule type" value="Genomic_DNA"/>
</dbReference>
<feature type="transmembrane region" description="Helical" evidence="8">
    <location>
        <begin position="236"/>
        <end position="261"/>
    </location>
</feature>
<feature type="transmembrane region" description="Helical" evidence="8">
    <location>
        <begin position="57"/>
        <end position="76"/>
    </location>
</feature>
<keyword evidence="3 8" id="KW-1133">Transmembrane helix</keyword>
<protein>
    <recommendedName>
        <fullName evidence="9">G-protein coupled receptors family 1 profile domain-containing protein</fullName>
    </recommendedName>
</protein>
<evidence type="ECO:0000256" key="5">
    <source>
        <dbReference type="ARBA" id="ARBA00023136"/>
    </source>
</evidence>
<dbReference type="CDD" id="cd00637">
    <property type="entry name" value="7tm_classA_rhodopsin-like"/>
    <property type="match status" value="1"/>
</dbReference>
<evidence type="ECO:0000256" key="7">
    <source>
        <dbReference type="ARBA" id="ARBA00023224"/>
    </source>
</evidence>
<organism evidence="10 11">
    <name type="scientific">Pocillopora meandrina</name>
    <dbReference type="NCBI Taxonomy" id="46732"/>
    <lineage>
        <taxon>Eukaryota</taxon>
        <taxon>Metazoa</taxon>
        <taxon>Cnidaria</taxon>
        <taxon>Anthozoa</taxon>
        <taxon>Hexacorallia</taxon>
        <taxon>Scleractinia</taxon>
        <taxon>Astrocoeniina</taxon>
        <taxon>Pocilloporidae</taxon>
        <taxon>Pocillopora</taxon>
    </lineage>
</organism>
<gene>
    <name evidence="10" type="ORF">PMEA_00033681</name>
</gene>
<sequence length="351" mass="40118">MQGGNFTHPQNVTQFDSISSYTELAPPLFTAIISVGLIGNLMLIYTALRWPEMRTPCNYLIVNNASADLCVVLIGAPMRIVEVYHGWPLGELACQILAPTQDVFVVVSVLTYTLIAWERHRAVLTPFKPKLTLRTITIASVSIWIVSYLSTGLPIALHCNLHTIQGTPRCLATFTSDITRQIYESYLVIFFIILPLLLQTYAYSRVVHCLRRKGVERSFSGSTRGSVKRKSKKRKLIRVTILMMILFQVCYIPRGVLMLLYEFARELTTHPFFGRIDLFFMALYYAKHAINPIILFTVSTDFRTRFPCRLTNVGKWNFPMFKSVFLTRKSTLNTPFMEAEQKQPINVEAKL</sequence>
<keyword evidence="6" id="KW-0675">Receptor</keyword>
<evidence type="ECO:0000256" key="6">
    <source>
        <dbReference type="ARBA" id="ARBA00023170"/>
    </source>
</evidence>
<proteinExistence type="predicted"/>
<dbReference type="Gene3D" id="1.20.1070.10">
    <property type="entry name" value="Rhodopsin 7-helix transmembrane proteins"/>
    <property type="match status" value="1"/>
</dbReference>
<accession>A0AAU9W5A6</accession>
<dbReference type="SUPFAM" id="SSF81321">
    <property type="entry name" value="Family A G protein-coupled receptor-like"/>
    <property type="match status" value="1"/>
</dbReference>
<feature type="transmembrane region" description="Helical" evidence="8">
    <location>
        <begin position="136"/>
        <end position="157"/>
    </location>
</feature>
<evidence type="ECO:0000259" key="9">
    <source>
        <dbReference type="PROSITE" id="PS50262"/>
    </source>
</evidence>
<feature type="transmembrane region" description="Helical" evidence="8">
    <location>
        <begin position="96"/>
        <end position="115"/>
    </location>
</feature>
<evidence type="ECO:0000313" key="11">
    <source>
        <dbReference type="Proteomes" id="UP001159428"/>
    </source>
</evidence>
<feature type="transmembrane region" description="Helical" evidence="8">
    <location>
        <begin position="185"/>
        <end position="203"/>
    </location>
</feature>
<comment type="subcellular location">
    <subcellularLocation>
        <location evidence="1">Membrane</location>
        <topology evidence="1">Multi-pass membrane protein</topology>
    </subcellularLocation>
</comment>
<dbReference type="InterPro" id="IPR017452">
    <property type="entry name" value="GPCR_Rhodpsn_7TM"/>
</dbReference>
<keyword evidence="4" id="KW-0297">G-protein coupled receptor</keyword>
<dbReference type="PROSITE" id="PS50262">
    <property type="entry name" value="G_PROTEIN_RECEP_F1_2"/>
    <property type="match status" value="1"/>
</dbReference>
<dbReference type="GO" id="GO:0004930">
    <property type="term" value="F:G protein-coupled receptor activity"/>
    <property type="evidence" value="ECO:0007669"/>
    <property type="project" value="UniProtKB-KW"/>
</dbReference>
<dbReference type="PANTHER" id="PTHR45695:SF9">
    <property type="entry name" value="LEUCOKININ RECEPTOR"/>
    <property type="match status" value="1"/>
</dbReference>
<evidence type="ECO:0000256" key="1">
    <source>
        <dbReference type="ARBA" id="ARBA00004141"/>
    </source>
</evidence>
<dbReference type="Proteomes" id="UP001159428">
    <property type="component" value="Unassembled WGS sequence"/>
</dbReference>
<dbReference type="GO" id="GO:0005886">
    <property type="term" value="C:plasma membrane"/>
    <property type="evidence" value="ECO:0007669"/>
    <property type="project" value="TreeGrafter"/>
</dbReference>
<name>A0AAU9W5A6_9CNID</name>
<dbReference type="PRINTS" id="PR00237">
    <property type="entry name" value="GPCRRHODOPSN"/>
</dbReference>
<evidence type="ECO:0000256" key="4">
    <source>
        <dbReference type="ARBA" id="ARBA00023040"/>
    </source>
</evidence>
<evidence type="ECO:0000256" key="2">
    <source>
        <dbReference type="ARBA" id="ARBA00022692"/>
    </source>
</evidence>
<dbReference type="PANTHER" id="PTHR45695">
    <property type="entry name" value="LEUCOKININ RECEPTOR-RELATED"/>
    <property type="match status" value="1"/>
</dbReference>
<feature type="domain" description="G-protein coupled receptors family 1 profile" evidence="9">
    <location>
        <begin position="39"/>
        <end position="295"/>
    </location>
</feature>
<reference evidence="10 11" key="1">
    <citation type="submission" date="2022-05" db="EMBL/GenBank/DDBJ databases">
        <authorList>
            <consortium name="Genoscope - CEA"/>
            <person name="William W."/>
        </authorList>
    </citation>
    <scope>NUCLEOTIDE SEQUENCE [LARGE SCALE GENOMIC DNA]</scope>
</reference>
<dbReference type="Pfam" id="PF00001">
    <property type="entry name" value="7tm_1"/>
    <property type="match status" value="1"/>
</dbReference>
<dbReference type="AlphaFoldDB" id="A0AAU9W5A6"/>
<evidence type="ECO:0000313" key="10">
    <source>
        <dbReference type="EMBL" id="CAH3045669.1"/>
    </source>
</evidence>
<evidence type="ECO:0000256" key="8">
    <source>
        <dbReference type="SAM" id="Phobius"/>
    </source>
</evidence>
<evidence type="ECO:0000256" key="3">
    <source>
        <dbReference type="ARBA" id="ARBA00022989"/>
    </source>
</evidence>
<dbReference type="InterPro" id="IPR000276">
    <property type="entry name" value="GPCR_Rhodpsn"/>
</dbReference>
<keyword evidence="2 8" id="KW-0812">Transmembrane</keyword>
<keyword evidence="5 8" id="KW-0472">Membrane</keyword>
<keyword evidence="7" id="KW-0807">Transducer</keyword>